<dbReference type="AlphaFoldDB" id="A0A1C7MGR1"/>
<organism evidence="1 2">
    <name type="scientific">Grifola frondosa</name>
    <name type="common">Maitake</name>
    <name type="synonym">Polyporus frondosus</name>
    <dbReference type="NCBI Taxonomy" id="5627"/>
    <lineage>
        <taxon>Eukaryota</taxon>
        <taxon>Fungi</taxon>
        <taxon>Dikarya</taxon>
        <taxon>Basidiomycota</taxon>
        <taxon>Agaricomycotina</taxon>
        <taxon>Agaricomycetes</taxon>
        <taxon>Polyporales</taxon>
        <taxon>Grifolaceae</taxon>
        <taxon>Grifola</taxon>
    </lineage>
</organism>
<dbReference type="OrthoDB" id="288590at2759"/>
<dbReference type="STRING" id="5627.A0A1C7MGR1"/>
<evidence type="ECO:0000313" key="2">
    <source>
        <dbReference type="Proteomes" id="UP000092993"/>
    </source>
</evidence>
<keyword evidence="2" id="KW-1185">Reference proteome</keyword>
<dbReference type="Proteomes" id="UP000092993">
    <property type="component" value="Unassembled WGS sequence"/>
</dbReference>
<reference evidence="1 2" key="1">
    <citation type="submission" date="2016-03" db="EMBL/GenBank/DDBJ databases">
        <title>Whole genome sequencing of Grifola frondosa 9006-11.</title>
        <authorList>
            <person name="Min B."/>
            <person name="Park H."/>
            <person name="Kim J.-G."/>
            <person name="Cho H."/>
            <person name="Oh Y.-L."/>
            <person name="Kong W.-S."/>
            <person name="Choi I.-G."/>
        </authorList>
    </citation>
    <scope>NUCLEOTIDE SEQUENCE [LARGE SCALE GENOMIC DNA]</scope>
    <source>
        <strain evidence="1 2">9006-11</strain>
    </source>
</reference>
<name>A0A1C7MGR1_GRIFR</name>
<accession>A0A1C7MGR1</accession>
<comment type="caution">
    <text evidence="1">The sequence shown here is derived from an EMBL/GenBank/DDBJ whole genome shotgun (WGS) entry which is preliminary data.</text>
</comment>
<gene>
    <name evidence="1" type="ORF">A0H81_03927</name>
</gene>
<proteinExistence type="predicted"/>
<dbReference type="EMBL" id="LUGG01000003">
    <property type="protein sequence ID" value="OBZ76111.1"/>
    <property type="molecule type" value="Genomic_DNA"/>
</dbReference>
<evidence type="ECO:0000313" key="1">
    <source>
        <dbReference type="EMBL" id="OBZ76111.1"/>
    </source>
</evidence>
<sequence>MFAGIKCQDDRVGERGARVRWAWENWQDGWTFRQGSEVWECHLPSLATLLENPRIKETDSFVLCVQMHCPIGPFFPQQPSASYVPQDLLEGLEASLDNPIRLLRAHERSARLGGPS</sequence>
<protein>
    <submittedName>
        <fullName evidence="1">Uncharacterized protein</fullName>
    </submittedName>
</protein>